<keyword evidence="5 9" id="KW-0326">Glycosidase</keyword>
<dbReference type="Proteomes" id="UP000230161">
    <property type="component" value="Unassembled WGS sequence"/>
</dbReference>
<dbReference type="EMBL" id="PGFB01000003">
    <property type="protein sequence ID" value="PJJ62196.1"/>
    <property type="molecule type" value="Genomic_DNA"/>
</dbReference>
<comment type="similarity">
    <text evidence="1 9">Belongs to the glycosyl hydrolase 1 family.</text>
</comment>
<dbReference type="InterPro" id="IPR017736">
    <property type="entry name" value="Glyco_hydro_1_beta-glucosidase"/>
</dbReference>
<dbReference type="PRINTS" id="PR00131">
    <property type="entry name" value="GLHYDRLASE1"/>
</dbReference>
<keyword evidence="3" id="KW-0136">Cellulose degradation</keyword>
<evidence type="ECO:0000256" key="2">
    <source>
        <dbReference type="ARBA" id="ARBA00022801"/>
    </source>
</evidence>
<dbReference type="SUPFAM" id="SSF51445">
    <property type="entry name" value="(Trans)glycosidases"/>
    <property type="match status" value="1"/>
</dbReference>
<evidence type="ECO:0000313" key="11">
    <source>
        <dbReference type="Proteomes" id="UP000230161"/>
    </source>
</evidence>
<feature type="binding site" evidence="8">
    <location>
        <position position="305"/>
    </location>
    <ligand>
        <name>substrate</name>
    </ligand>
</feature>
<gene>
    <name evidence="10" type="ORF">CLV54_1993</name>
</gene>
<name>A0A2M9BW73_9MICO</name>
<keyword evidence="2 9" id="KW-0378">Hydrolase</keyword>
<dbReference type="AlphaFoldDB" id="A0A2M9BW73"/>
<evidence type="ECO:0000256" key="9">
    <source>
        <dbReference type="RuleBase" id="RU361175"/>
    </source>
</evidence>
<dbReference type="GO" id="GO:0008422">
    <property type="term" value="F:beta-glucosidase activity"/>
    <property type="evidence" value="ECO:0007669"/>
    <property type="project" value="UniProtKB-EC"/>
</dbReference>
<evidence type="ECO:0000256" key="7">
    <source>
        <dbReference type="PIRSR" id="PIRSR617736-1"/>
    </source>
</evidence>
<dbReference type="EC" id="3.2.1.21" evidence="9"/>
<feature type="binding site" evidence="8">
    <location>
        <position position="174"/>
    </location>
    <ligand>
        <name>substrate</name>
    </ligand>
</feature>
<keyword evidence="11" id="KW-1185">Reference proteome</keyword>
<dbReference type="GO" id="GO:0005829">
    <property type="term" value="C:cytosol"/>
    <property type="evidence" value="ECO:0007669"/>
    <property type="project" value="TreeGrafter"/>
</dbReference>
<feature type="binding site" evidence="8">
    <location>
        <position position="133"/>
    </location>
    <ligand>
        <name>substrate</name>
    </ligand>
</feature>
<evidence type="ECO:0000256" key="1">
    <source>
        <dbReference type="ARBA" id="ARBA00010838"/>
    </source>
</evidence>
<feature type="binding site" evidence="8">
    <location>
        <position position="430"/>
    </location>
    <ligand>
        <name>substrate</name>
    </ligand>
</feature>
<feature type="binding site" evidence="8">
    <location>
        <position position="32"/>
    </location>
    <ligand>
        <name>substrate</name>
    </ligand>
</feature>
<keyword evidence="4" id="KW-0119">Carbohydrate metabolism</keyword>
<dbReference type="PANTHER" id="PTHR10353:SF36">
    <property type="entry name" value="LP05116P"/>
    <property type="match status" value="1"/>
</dbReference>
<accession>A0A2M9BW73</accession>
<feature type="active site" description="Proton donor" evidence="7">
    <location>
        <position position="175"/>
    </location>
</feature>
<dbReference type="FunFam" id="3.20.20.80:FF:000004">
    <property type="entry name" value="Beta-glucosidase 6-phospho-beta-glucosidase"/>
    <property type="match status" value="1"/>
</dbReference>
<keyword evidence="6" id="KW-0624">Polysaccharide degradation</keyword>
<evidence type="ECO:0000256" key="5">
    <source>
        <dbReference type="ARBA" id="ARBA00023295"/>
    </source>
</evidence>
<evidence type="ECO:0000256" key="3">
    <source>
        <dbReference type="ARBA" id="ARBA00023001"/>
    </source>
</evidence>
<dbReference type="InterPro" id="IPR001360">
    <property type="entry name" value="Glyco_hydro_1"/>
</dbReference>
<feature type="binding site" evidence="8">
    <location>
        <begin position="437"/>
        <end position="438"/>
    </location>
    <ligand>
        <name>substrate</name>
    </ligand>
</feature>
<evidence type="ECO:0000256" key="6">
    <source>
        <dbReference type="ARBA" id="ARBA00023326"/>
    </source>
</evidence>
<protein>
    <recommendedName>
        <fullName evidence="9">Beta-glucosidase</fullName>
        <ecNumber evidence="9">3.2.1.21</ecNumber>
    </recommendedName>
</protein>
<sequence>MSARAEWLGRERELAGMIPRGFEVGVATSAFQIEGATREGGRGPSVWDVFTHENGRILDGSTADVATDHYSRFADDVALMRELGVDSYRFSIAWPRIQPRGRGQLSQDGLAFYDRLLDALLVAGVSPMATLYHWDTPAALAGWLDRDTAYRFADYAFSLGEVFGDRIDSWVTINEPATVTLNGYALGLHAPGSTLLFDALPAAHHQLLGHGLAVDALRSAGVRGRVGITNVHSPVEPAGDREDDAAYAALFDHVHNRLFADPVLLGRYPEPPEPFQGLFASLREADRDDAATIAQPLDFYGLNYYFPSRIAAGPGDGSSPDGHASAMSSLPFHLAPWPELGRTGFGWPIAPGFLAVALRELAERYGTALPPVVITESGASFVETADGGDGARVDDGARIDYLADHLSAALAATGPGRAAEGVDLRGFFVWSLLDNFEWAAGYTQKFGLVGVDPRTRDRTPKASYHWLQTVLGDRER</sequence>
<organism evidence="10 11">
    <name type="scientific">Compostimonas suwonensis</name>
    <dbReference type="NCBI Taxonomy" id="1048394"/>
    <lineage>
        <taxon>Bacteria</taxon>
        <taxon>Bacillati</taxon>
        <taxon>Actinomycetota</taxon>
        <taxon>Actinomycetes</taxon>
        <taxon>Micrococcales</taxon>
        <taxon>Microbacteriaceae</taxon>
        <taxon>Compostimonas</taxon>
    </lineage>
</organism>
<feature type="active site" description="Nucleophile" evidence="7">
    <location>
        <position position="376"/>
    </location>
</feature>
<evidence type="ECO:0000256" key="8">
    <source>
        <dbReference type="PIRSR" id="PIRSR617736-2"/>
    </source>
</evidence>
<evidence type="ECO:0000313" key="10">
    <source>
        <dbReference type="EMBL" id="PJJ62196.1"/>
    </source>
</evidence>
<dbReference type="Pfam" id="PF00232">
    <property type="entry name" value="Glyco_hydro_1"/>
    <property type="match status" value="1"/>
</dbReference>
<dbReference type="NCBIfam" id="TIGR03356">
    <property type="entry name" value="BGL"/>
    <property type="match status" value="1"/>
</dbReference>
<dbReference type="Gene3D" id="3.20.20.80">
    <property type="entry name" value="Glycosidases"/>
    <property type="match status" value="1"/>
</dbReference>
<comment type="catalytic activity">
    <reaction evidence="9">
        <text>Hydrolysis of terminal, non-reducing beta-D-glucosyl residues with release of beta-D-glucose.</text>
        <dbReference type="EC" id="3.2.1.21"/>
    </reaction>
</comment>
<dbReference type="InterPro" id="IPR017853">
    <property type="entry name" value="GH"/>
</dbReference>
<dbReference type="GO" id="GO:0030245">
    <property type="term" value="P:cellulose catabolic process"/>
    <property type="evidence" value="ECO:0007669"/>
    <property type="project" value="UniProtKB-KW"/>
</dbReference>
<comment type="caution">
    <text evidence="10">The sequence shown here is derived from an EMBL/GenBank/DDBJ whole genome shotgun (WGS) entry which is preliminary data.</text>
</comment>
<evidence type="ECO:0000256" key="4">
    <source>
        <dbReference type="ARBA" id="ARBA00023277"/>
    </source>
</evidence>
<reference evidence="10 11" key="1">
    <citation type="submission" date="2017-11" db="EMBL/GenBank/DDBJ databases">
        <title>Genomic Encyclopedia of Archaeal and Bacterial Type Strains, Phase II (KMG-II): From Individual Species to Whole Genera.</title>
        <authorList>
            <person name="Goeker M."/>
        </authorList>
    </citation>
    <scope>NUCLEOTIDE SEQUENCE [LARGE SCALE GENOMIC DNA]</scope>
    <source>
        <strain evidence="10 11">DSM 25625</strain>
    </source>
</reference>
<dbReference type="PANTHER" id="PTHR10353">
    <property type="entry name" value="GLYCOSYL HYDROLASE"/>
    <property type="match status" value="1"/>
</dbReference>
<proteinExistence type="inferred from homology"/>